<keyword evidence="4" id="KW-1185">Reference proteome</keyword>
<dbReference type="KEGG" id="psoj:PHYSODRAFT_340300"/>
<dbReference type="InterPro" id="IPR005135">
    <property type="entry name" value="Endo/exonuclease/phosphatase"/>
</dbReference>
<dbReference type="SUPFAM" id="SSF56219">
    <property type="entry name" value="DNase I-like"/>
    <property type="match status" value="1"/>
</dbReference>
<dbReference type="EMBL" id="JH159161">
    <property type="protein sequence ID" value="EGZ08553.1"/>
    <property type="molecule type" value="Genomic_DNA"/>
</dbReference>
<protein>
    <recommendedName>
        <fullName evidence="2">Endonuclease/exonuclease/phosphatase domain-containing protein</fullName>
    </recommendedName>
</protein>
<gene>
    <name evidence="3" type="ORF">PHYSODRAFT_340300</name>
</gene>
<dbReference type="Pfam" id="PF03372">
    <property type="entry name" value="Exo_endo_phos"/>
    <property type="match status" value="1"/>
</dbReference>
<organism evidence="3 4">
    <name type="scientific">Phytophthora sojae (strain P6497)</name>
    <name type="common">Soybean stem and root rot agent</name>
    <name type="synonym">Phytophthora megasperma f. sp. glycines</name>
    <dbReference type="NCBI Taxonomy" id="1094619"/>
    <lineage>
        <taxon>Eukaryota</taxon>
        <taxon>Sar</taxon>
        <taxon>Stramenopiles</taxon>
        <taxon>Oomycota</taxon>
        <taxon>Peronosporomycetes</taxon>
        <taxon>Peronosporales</taxon>
        <taxon>Peronosporaceae</taxon>
        <taxon>Phytophthora</taxon>
    </lineage>
</organism>
<evidence type="ECO:0000313" key="3">
    <source>
        <dbReference type="EMBL" id="EGZ08553.1"/>
    </source>
</evidence>
<feature type="domain" description="Endonuclease/exonuclease/phosphatase" evidence="2">
    <location>
        <begin position="16"/>
        <end position="217"/>
    </location>
</feature>
<name>G5A9H8_PHYSP</name>
<feature type="compositionally biased region" description="Basic and acidic residues" evidence="1">
    <location>
        <begin position="629"/>
        <end position="647"/>
    </location>
</feature>
<sequence>MMLTQRFRRTLNRGAFNVHSIGSQRKQHETLPSDLERYKLDILGLQETRINYQSEQKIRQYYLLTLPSSNIHHCIGFAIAPHLRKFLHKYWAQSNRVGVLQLHLPMAQRINGITVFSPHSAWDLEYVESFYEDLHAAMDQLPRRDTTFVLGDFNAKLGRRREDEVFMGNWGRGRRNRNGHTDHSIFNQIDYILCDQHHRPLCRNAQSWGGFKTPSDHKLVTLDFEIGSIARLRRARSAAPMTEQTTRLATHSMVHDRCQRANYSRLVAQYQQESAVPKNATNHERWEAIFRAALAAAKGSIGYLPYVPRARIAHPQLDRLTAEQQRLRHLISDDHTKYVMHLRNQRNQLLHRVRAHSKQLANAIIDAQVTKIEQFSASTKIFDLNKARAGRIINQHFQTQFVDPTKSPVQPDPSPRALRNPITATELYIAFSRLRNGRAVGPDAIPAELLMYGAATLAAPLADTLNHGLQTGDDIHHIRKAISLVVLQRITLTLRALNATKSDSTSSALICPALLTLFILSVLKDFLDDDEIRLIRLLLQRTTLSLRTGRHTLDPFENITEAALRDEAAQLDVPHQVLKDTIVDADDADFVCPDPANADKIHAEARAILARWSLVMNTSKTEYTTVHRLHESHRPRQRRFAQEEPRHSSSPTYVEGLDSVIAELGSHAFAALPLLRASYPVIQLRYLGADEDGTKGFHRRQLRKDIGVTYPDVISTDDLYERTGTEPLPYCLLEHRWTLLGQILRLSMTIPDLPTYRHMEAFFAPSQNLKFRGRNAPHFPLSSMPTSEPFPTTIASDELLTFTYCNATHKTRKRGDG</sequence>
<reference evidence="3 4" key="1">
    <citation type="journal article" date="2006" name="Science">
        <title>Phytophthora genome sequences uncover evolutionary origins and mechanisms of pathogenesis.</title>
        <authorList>
            <person name="Tyler B.M."/>
            <person name="Tripathy S."/>
            <person name="Zhang X."/>
            <person name="Dehal P."/>
            <person name="Jiang R.H."/>
            <person name="Aerts A."/>
            <person name="Arredondo F.D."/>
            <person name="Baxter L."/>
            <person name="Bensasson D."/>
            <person name="Beynon J.L."/>
            <person name="Chapman J."/>
            <person name="Damasceno C.M."/>
            <person name="Dorrance A.E."/>
            <person name="Dou D."/>
            <person name="Dickerman A.W."/>
            <person name="Dubchak I.L."/>
            <person name="Garbelotto M."/>
            <person name="Gijzen M."/>
            <person name="Gordon S.G."/>
            <person name="Govers F."/>
            <person name="Grunwald N.J."/>
            <person name="Huang W."/>
            <person name="Ivors K.L."/>
            <person name="Jones R.W."/>
            <person name="Kamoun S."/>
            <person name="Krampis K."/>
            <person name="Lamour K.H."/>
            <person name="Lee M.K."/>
            <person name="McDonald W.H."/>
            <person name="Medina M."/>
            <person name="Meijer H.J."/>
            <person name="Nordberg E.K."/>
            <person name="Maclean D.J."/>
            <person name="Ospina-Giraldo M.D."/>
            <person name="Morris P.F."/>
            <person name="Phuntumart V."/>
            <person name="Putnam N.H."/>
            <person name="Rash S."/>
            <person name="Rose J.K."/>
            <person name="Sakihama Y."/>
            <person name="Salamov A.A."/>
            <person name="Savidor A."/>
            <person name="Scheuring C.F."/>
            <person name="Smith B.M."/>
            <person name="Sobral B.W."/>
            <person name="Terry A."/>
            <person name="Torto-Alalibo T.A."/>
            <person name="Win J."/>
            <person name="Xu Z."/>
            <person name="Zhang H."/>
            <person name="Grigoriev I.V."/>
            <person name="Rokhsar D.S."/>
            <person name="Boore J.L."/>
        </authorList>
    </citation>
    <scope>NUCLEOTIDE SEQUENCE [LARGE SCALE GENOMIC DNA]</scope>
    <source>
        <strain evidence="3 4">P6497</strain>
    </source>
</reference>
<dbReference type="Gene3D" id="3.60.10.10">
    <property type="entry name" value="Endonuclease/exonuclease/phosphatase"/>
    <property type="match status" value="1"/>
</dbReference>
<dbReference type="GO" id="GO:0003824">
    <property type="term" value="F:catalytic activity"/>
    <property type="evidence" value="ECO:0007669"/>
    <property type="project" value="InterPro"/>
</dbReference>
<dbReference type="GeneID" id="20647883"/>
<dbReference type="Proteomes" id="UP000002640">
    <property type="component" value="Unassembled WGS sequence"/>
</dbReference>
<evidence type="ECO:0000313" key="4">
    <source>
        <dbReference type="Proteomes" id="UP000002640"/>
    </source>
</evidence>
<dbReference type="RefSeq" id="XP_009536725.1">
    <property type="nucleotide sequence ID" value="XM_009538430.1"/>
</dbReference>
<dbReference type="InterPro" id="IPR036691">
    <property type="entry name" value="Endo/exonu/phosph_ase_sf"/>
</dbReference>
<dbReference type="InParanoid" id="G5A9H8"/>
<evidence type="ECO:0000259" key="2">
    <source>
        <dbReference type="Pfam" id="PF03372"/>
    </source>
</evidence>
<accession>G5A9H8</accession>
<proteinExistence type="predicted"/>
<evidence type="ECO:0000256" key="1">
    <source>
        <dbReference type="SAM" id="MobiDB-lite"/>
    </source>
</evidence>
<dbReference type="AlphaFoldDB" id="G5A9H8"/>
<feature type="region of interest" description="Disordered" evidence="1">
    <location>
        <begin position="629"/>
        <end position="651"/>
    </location>
</feature>